<keyword evidence="2" id="KW-0378">Hydrolase</keyword>
<dbReference type="Proteomes" id="UP000615687">
    <property type="component" value="Unassembled WGS sequence"/>
</dbReference>
<dbReference type="RefSeq" id="WP_192106654.1">
    <property type="nucleotide sequence ID" value="NZ_JACYXJ010000001.1"/>
</dbReference>
<keyword evidence="3" id="KW-1185">Reference proteome</keyword>
<organism evidence="2 3">
    <name type="scientific">Roseibium polysiphoniae</name>
    <dbReference type="NCBI Taxonomy" id="2571221"/>
    <lineage>
        <taxon>Bacteria</taxon>
        <taxon>Pseudomonadati</taxon>
        <taxon>Pseudomonadota</taxon>
        <taxon>Alphaproteobacteria</taxon>
        <taxon>Hyphomicrobiales</taxon>
        <taxon>Stappiaceae</taxon>
        <taxon>Roseibium</taxon>
    </lineage>
</organism>
<dbReference type="InterPro" id="IPR007404">
    <property type="entry name" value="YdjM-like"/>
</dbReference>
<gene>
    <name evidence="2" type="ORF">IG617_01455</name>
</gene>
<evidence type="ECO:0000313" key="2">
    <source>
        <dbReference type="EMBL" id="MBD8874940.1"/>
    </source>
</evidence>
<feature type="transmembrane region" description="Helical" evidence="1">
    <location>
        <begin position="90"/>
        <end position="112"/>
    </location>
</feature>
<dbReference type="EMBL" id="JACYXJ010000001">
    <property type="protein sequence ID" value="MBD8874940.1"/>
    <property type="molecule type" value="Genomic_DNA"/>
</dbReference>
<name>A0ABR9C763_9HYPH</name>
<feature type="transmembrane region" description="Helical" evidence="1">
    <location>
        <begin position="124"/>
        <end position="149"/>
    </location>
</feature>
<dbReference type="PANTHER" id="PTHR40031">
    <property type="entry name" value="HYPOTHETICAL MEMBRANE SPANNING PROTEIN"/>
    <property type="match status" value="1"/>
</dbReference>
<evidence type="ECO:0000313" key="3">
    <source>
        <dbReference type="Proteomes" id="UP000615687"/>
    </source>
</evidence>
<feature type="transmembrane region" description="Helical" evidence="1">
    <location>
        <begin position="59"/>
        <end position="78"/>
    </location>
</feature>
<comment type="caution">
    <text evidence="2">The sequence shown here is derived from an EMBL/GenBank/DDBJ whole genome shotgun (WGS) entry which is preliminary data.</text>
</comment>
<keyword evidence="1" id="KW-0812">Transmembrane</keyword>
<feature type="transmembrane region" description="Helical" evidence="1">
    <location>
        <begin position="161"/>
        <end position="178"/>
    </location>
</feature>
<accession>A0ABR9C763</accession>
<proteinExistence type="predicted"/>
<protein>
    <submittedName>
        <fullName evidence="2">Metal-dependent hydrolase</fullName>
    </submittedName>
</protein>
<dbReference type="PANTHER" id="PTHR40031:SF1">
    <property type="entry name" value="MEMBRANE-BOUND METAL-DEPENDENT HYDROLASE"/>
    <property type="match status" value="1"/>
</dbReference>
<keyword evidence="1" id="KW-0472">Membrane</keyword>
<dbReference type="Pfam" id="PF04307">
    <property type="entry name" value="YdjM"/>
    <property type="match status" value="1"/>
</dbReference>
<sequence length="363" mass="39716">MDSLTQFVLGAAVSTVVLGKKLGPRKAALVGGVLGTLPDLDVFIPFDDPVDTFVFHRGWTHSLFVHALAAPLIGEGLVRLFKGLRDHRWLTWLAVFLCLSTHALLDAMTIYGTRLLWPVYPEPLGVGSIFIIDPLYTLPLLGIVLWALFKKDWSKGFSRGIAAAVVFSTAYLGFGVAVQSHMENRARDVFAEAGIEPDQMMALAAPFNSVLWKVIGIENGTYHNLYLSLLDDDAPAKIYSHPRRPDLTACLEDNEAFEKLVWFSRGYFKAEMVENQIVVSDLRMGMTPAYVFRFAVAEQAGDGAQAISPKREMSHRALSNGDGDWMVARLLGQQAVRAAEAVEGFDAGSTMTCAVEGPIQPAG</sequence>
<reference evidence="2 3" key="1">
    <citation type="submission" date="2020-09" db="EMBL/GenBank/DDBJ databases">
        <title>The genome sequence of type strain Labrenzia polysiphoniae KACC 19711.</title>
        <authorList>
            <person name="Liu Y."/>
        </authorList>
    </citation>
    <scope>NUCLEOTIDE SEQUENCE [LARGE SCALE GENOMIC DNA]</scope>
    <source>
        <strain evidence="2 3">KACC 19711</strain>
    </source>
</reference>
<dbReference type="InterPro" id="IPR053170">
    <property type="entry name" value="Transcription_regulator"/>
</dbReference>
<dbReference type="GO" id="GO:0016787">
    <property type="term" value="F:hydrolase activity"/>
    <property type="evidence" value="ECO:0007669"/>
    <property type="project" value="UniProtKB-KW"/>
</dbReference>
<keyword evidence="1" id="KW-1133">Transmembrane helix</keyword>
<evidence type="ECO:0000256" key="1">
    <source>
        <dbReference type="SAM" id="Phobius"/>
    </source>
</evidence>